<protein>
    <recommendedName>
        <fullName evidence="2">beta-fructofuranosidase</fullName>
        <ecNumber evidence="2">3.2.1.26</ecNumber>
    </recommendedName>
</protein>
<dbReference type="Gene3D" id="2.115.10.20">
    <property type="entry name" value="Glycosyl hydrolase domain, family 43"/>
    <property type="match status" value="1"/>
</dbReference>
<dbReference type="SMART" id="SM00640">
    <property type="entry name" value="Glyco_32"/>
    <property type="match status" value="1"/>
</dbReference>
<reference evidence="7 8" key="1">
    <citation type="submission" date="2022-02" db="EMBL/GenBank/DDBJ databases">
        <title>Uncovering new skin microbiome diversity through culturing and metagenomics.</title>
        <authorList>
            <person name="Conlan S."/>
            <person name="Deming C."/>
            <person name="Nisc Comparative Sequencing Program N."/>
            <person name="Segre J.A."/>
        </authorList>
    </citation>
    <scope>NUCLEOTIDE SEQUENCE [LARGE SCALE GENOMIC DNA]</scope>
    <source>
        <strain evidence="7 8">ACRQZ</strain>
    </source>
</reference>
<dbReference type="Proteomes" id="UP001521931">
    <property type="component" value="Unassembled WGS sequence"/>
</dbReference>
<dbReference type="InterPro" id="IPR018053">
    <property type="entry name" value="Glyco_hydro_32_AS"/>
</dbReference>
<comment type="caution">
    <text evidence="7">The sequence shown here is derived from an EMBL/GenBank/DDBJ whole genome shotgun (WGS) entry which is preliminary data.</text>
</comment>
<dbReference type="PROSITE" id="PS00609">
    <property type="entry name" value="GLYCOSYL_HYDROL_F32"/>
    <property type="match status" value="1"/>
</dbReference>
<dbReference type="PANTHER" id="PTHR43101">
    <property type="entry name" value="BETA-FRUCTOSIDASE"/>
    <property type="match status" value="1"/>
</dbReference>
<proteinExistence type="inferred from homology"/>
<evidence type="ECO:0000259" key="6">
    <source>
        <dbReference type="Pfam" id="PF00251"/>
    </source>
</evidence>
<evidence type="ECO:0000313" key="7">
    <source>
        <dbReference type="EMBL" id="MCG7323384.1"/>
    </source>
</evidence>
<dbReference type="GO" id="GO:0016787">
    <property type="term" value="F:hydrolase activity"/>
    <property type="evidence" value="ECO:0007669"/>
    <property type="project" value="UniProtKB-KW"/>
</dbReference>
<organism evidence="7 8">
    <name type="scientific">Arsenicicoccus bolidensis</name>
    <dbReference type="NCBI Taxonomy" id="229480"/>
    <lineage>
        <taxon>Bacteria</taxon>
        <taxon>Bacillati</taxon>
        <taxon>Actinomycetota</taxon>
        <taxon>Actinomycetes</taxon>
        <taxon>Micrococcales</taxon>
        <taxon>Intrasporangiaceae</taxon>
        <taxon>Arsenicicoccus</taxon>
    </lineage>
</organism>
<comment type="similarity">
    <text evidence="1">Belongs to the glycosyl hydrolase 32 family.</text>
</comment>
<evidence type="ECO:0000313" key="8">
    <source>
        <dbReference type="Proteomes" id="UP001521931"/>
    </source>
</evidence>
<accession>A0ABS9Q682</accession>
<dbReference type="SUPFAM" id="SSF75005">
    <property type="entry name" value="Arabinanase/levansucrase/invertase"/>
    <property type="match status" value="1"/>
</dbReference>
<dbReference type="InterPro" id="IPR013148">
    <property type="entry name" value="Glyco_hydro_32_N"/>
</dbReference>
<dbReference type="EMBL" id="JAKRCV010000072">
    <property type="protein sequence ID" value="MCG7323384.1"/>
    <property type="molecule type" value="Genomic_DNA"/>
</dbReference>
<feature type="region of interest" description="Disordered" evidence="5">
    <location>
        <begin position="1"/>
        <end position="23"/>
    </location>
</feature>
<keyword evidence="3 7" id="KW-0378">Hydrolase</keyword>
<evidence type="ECO:0000256" key="3">
    <source>
        <dbReference type="ARBA" id="ARBA00022801"/>
    </source>
</evidence>
<dbReference type="RefSeq" id="WP_239266106.1">
    <property type="nucleotide sequence ID" value="NZ_JAKRCV010000072.1"/>
</dbReference>
<dbReference type="InterPro" id="IPR001362">
    <property type="entry name" value="Glyco_hydro_32"/>
</dbReference>
<gene>
    <name evidence="7" type="ORF">MHL29_16010</name>
</gene>
<dbReference type="Pfam" id="PF00251">
    <property type="entry name" value="Glyco_hydro_32N"/>
    <property type="match status" value="1"/>
</dbReference>
<evidence type="ECO:0000256" key="4">
    <source>
        <dbReference type="ARBA" id="ARBA00023295"/>
    </source>
</evidence>
<name>A0ABS9Q682_9MICO</name>
<dbReference type="InterPro" id="IPR023296">
    <property type="entry name" value="Glyco_hydro_beta-prop_sf"/>
</dbReference>
<keyword evidence="8" id="KW-1185">Reference proteome</keyword>
<dbReference type="EC" id="3.2.1.26" evidence="2"/>
<keyword evidence="4" id="KW-0326">Glycosidase</keyword>
<dbReference type="PANTHER" id="PTHR43101:SF1">
    <property type="entry name" value="BETA-FRUCTOSIDASE"/>
    <property type="match status" value="1"/>
</dbReference>
<evidence type="ECO:0000256" key="5">
    <source>
        <dbReference type="SAM" id="MobiDB-lite"/>
    </source>
</evidence>
<evidence type="ECO:0000256" key="2">
    <source>
        <dbReference type="ARBA" id="ARBA00012758"/>
    </source>
</evidence>
<dbReference type="CDD" id="cd08996">
    <property type="entry name" value="GH32_FFase"/>
    <property type="match status" value="1"/>
</dbReference>
<feature type="domain" description="Glycosyl hydrolase family 32 N-terminal" evidence="6">
    <location>
        <begin position="12"/>
        <end position="308"/>
    </location>
</feature>
<sequence length="419" mass="44982">MTVPQPALPRHHVRPRRGWLNDPNGMTRHGGRWHVFYQHSSAAAVHDRIEWGHASSTDLARWDEHAVAFGPTTGGPDEFGCWSGVFVPGLDRPAVAYSGVVDDTFASTVCLRWALDDDLDRWSEPIVVGETPEVDGIAVMRDPFVFTHGGHRWALLGAGLDDGTPAVLLYSCDDILVWTYVGRWLTHADPVAAQHAPADIWECPQLVRTAGGTALVLSLQHETILDRAVWLVGDLDTDAEGRPAFTARSGGDLDAGDVLYAPQVLHDEPEPLLMGWVRQDGIPADPDDPDADLVAGCLTFPRRLTVEGDVLRSRLDPAVESLVVPEPGRVAPAGRPATIEDAGVVRVPGGVGEWRLTGLAGAVGGPVGDGVDVWIDGEVVEAHPHDGSAPSTWRDVGTRVWTVEADVAAQLDALAPTSR</sequence>
<dbReference type="InterPro" id="IPR051214">
    <property type="entry name" value="GH32_Enzymes"/>
</dbReference>
<evidence type="ECO:0000256" key="1">
    <source>
        <dbReference type="ARBA" id="ARBA00009902"/>
    </source>
</evidence>